<name>A0AC58TU43_TOBAC</name>
<reference evidence="1" key="1">
    <citation type="journal article" date="2014" name="Nat. Commun.">
        <title>The tobacco genome sequence and its comparison with those of tomato and potato.</title>
        <authorList>
            <person name="Sierro N."/>
            <person name="Battey J.N."/>
            <person name="Ouadi S."/>
            <person name="Bakaher N."/>
            <person name="Bovet L."/>
            <person name="Willig A."/>
            <person name="Goepfert S."/>
            <person name="Peitsch M.C."/>
            <person name="Ivanov N.V."/>
        </authorList>
    </citation>
    <scope>NUCLEOTIDE SEQUENCE [LARGE SCALE GENOMIC DNA]</scope>
</reference>
<dbReference type="RefSeq" id="XP_075100752.1">
    <property type="nucleotide sequence ID" value="XM_075244651.1"/>
</dbReference>
<keyword evidence="1" id="KW-1185">Reference proteome</keyword>
<evidence type="ECO:0000313" key="2">
    <source>
        <dbReference type="RefSeq" id="XP_075100752.1"/>
    </source>
</evidence>
<accession>A0AC58TU43</accession>
<organism evidence="1 2">
    <name type="scientific">Nicotiana tabacum</name>
    <name type="common">Common tobacco</name>
    <dbReference type="NCBI Taxonomy" id="4097"/>
    <lineage>
        <taxon>Eukaryota</taxon>
        <taxon>Viridiplantae</taxon>
        <taxon>Streptophyta</taxon>
        <taxon>Embryophyta</taxon>
        <taxon>Tracheophyta</taxon>
        <taxon>Spermatophyta</taxon>
        <taxon>Magnoliopsida</taxon>
        <taxon>eudicotyledons</taxon>
        <taxon>Gunneridae</taxon>
        <taxon>Pentapetalae</taxon>
        <taxon>asterids</taxon>
        <taxon>lamiids</taxon>
        <taxon>Solanales</taxon>
        <taxon>Solanaceae</taxon>
        <taxon>Nicotianoideae</taxon>
        <taxon>Nicotianeae</taxon>
        <taxon>Nicotiana</taxon>
    </lineage>
</organism>
<reference evidence="2" key="2">
    <citation type="submission" date="2025-08" db="UniProtKB">
        <authorList>
            <consortium name="RefSeq"/>
        </authorList>
    </citation>
    <scope>IDENTIFICATION</scope>
    <source>
        <tissue evidence="2">Leaf</tissue>
    </source>
</reference>
<sequence length="263" mass="29088">MPLLQSARPVASIQPAALTQTTRNTSGATSTGNRGRGAGDRATVNQGQGIISVCSFDALALIDSGSTHSYVSSYFDLGFRRQPKLLNDPFLVATPVGESFLVEYMYRACQIRVEGRDTLADLIVFDMIDFDMLMGMDWLSSCYAIVDCHAKIVKFEIPNEPSFILRGSQIPEICKVVSFMKAQRLLKKDCLGLLDIVNDTRKEIVSIANVPVVREFSDVFPEDLPGLPPVREINFGIDLLPDTQPISIPPYRMAPAELRELKE</sequence>
<protein>
    <submittedName>
        <fullName evidence="2">Uncharacterized protein LOC142176617</fullName>
    </submittedName>
</protein>
<proteinExistence type="predicted"/>
<dbReference type="Proteomes" id="UP000790787">
    <property type="component" value="Chromosome 3"/>
</dbReference>
<evidence type="ECO:0000313" key="1">
    <source>
        <dbReference type="Proteomes" id="UP000790787"/>
    </source>
</evidence>
<gene>
    <name evidence="2" type="primary">LOC142176617</name>
</gene>